<dbReference type="OrthoDB" id="2754576at2759"/>
<gene>
    <name evidence="1" type="ORF">TRAPUB_7019</name>
</gene>
<proteinExistence type="predicted"/>
<reference evidence="1 2" key="1">
    <citation type="submission" date="2016-10" db="EMBL/GenBank/DDBJ databases">
        <title>Genome sequence of the basidiomycete white-rot fungus Trametes pubescens.</title>
        <authorList>
            <person name="Makela M.R."/>
            <person name="Granchi Z."/>
            <person name="Peng M."/>
            <person name="De Vries R.P."/>
            <person name="Grigoriev I."/>
            <person name="Riley R."/>
            <person name="Hilden K."/>
        </authorList>
    </citation>
    <scope>NUCLEOTIDE SEQUENCE [LARGE SCALE GENOMIC DNA]</scope>
    <source>
        <strain evidence="1 2">FBCC735</strain>
    </source>
</reference>
<dbReference type="EMBL" id="MNAD01001670">
    <property type="protein sequence ID" value="OJT02452.1"/>
    <property type="molecule type" value="Genomic_DNA"/>
</dbReference>
<dbReference type="Proteomes" id="UP000184267">
    <property type="component" value="Unassembled WGS sequence"/>
</dbReference>
<organism evidence="1 2">
    <name type="scientific">Trametes pubescens</name>
    <name type="common">White-rot fungus</name>
    <dbReference type="NCBI Taxonomy" id="154538"/>
    <lineage>
        <taxon>Eukaryota</taxon>
        <taxon>Fungi</taxon>
        <taxon>Dikarya</taxon>
        <taxon>Basidiomycota</taxon>
        <taxon>Agaricomycotina</taxon>
        <taxon>Agaricomycetes</taxon>
        <taxon>Polyporales</taxon>
        <taxon>Polyporaceae</taxon>
        <taxon>Trametes</taxon>
    </lineage>
</organism>
<evidence type="ECO:0000313" key="2">
    <source>
        <dbReference type="Proteomes" id="UP000184267"/>
    </source>
</evidence>
<evidence type="ECO:0000313" key="1">
    <source>
        <dbReference type="EMBL" id="OJT02452.1"/>
    </source>
</evidence>
<sequence length="424" mass="46943">MARIPPEIADLILGNTHITGVFGSSYRNKGALASCSLVCRSWRPFAQKRLFEELWLDIKLRPLDQFLALLESSPHIAAAIRFLCIHTFKPRSSADDDHASDTEDEPQMPQVSPVLLMKVAAQLSPRAHLKLETFTLLGWPSDTPLPTAPVRLHILGLFGLAFKPFKSLETASFDLASLFELDEIHFVGGRMLATTDVARILDVLVLPVATRPVARSVHFFGTDCFAACNIQCGGFDPEHMKKVVFSLRDIASLQFASMLLRLQGDGLRDVHLDVSYGLSDGLQVPSLWATLDIAACTHLESLRLEWHHMGTIPGAQDQDLNACERIATILASTPQTLHTLTFSLPYMQHPDTLGDTLRCLAPQVDQAVARFPGLRTITVRVTRSFAAEECMNVARGTLPMKLLDRGVLQIEHKPFHFCPQDPGE</sequence>
<protein>
    <submittedName>
        <fullName evidence="1">Uncharacterized protein</fullName>
    </submittedName>
</protein>
<accession>A0A1M2V4C6</accession>
<keyword evidence="2" id="KW-1185">Reference proteome</keyword>
<comment type="caution">
    <text evidence="1">The sequence shown here is derived from an EMBL/GenBank/DDBJ whole genome shotgun (WGS) entry which is preliminary data.</text>
</comment>
<dbReference type="OMA" id="DIAACTH"/>
<name>A0A1M2V4C6_TRAPU</name>
<dbReference type="AlphaFoldDB" id="A0A1M2V4C6"/>